<keyword evidence="3" id="KW-1185">Reference proteome</keyword>
<dbReference type="Proteomes" id="UP000195402">
    <property type="component" value="Unassembled WGS sequence"/>
</dbReference>
<organism evidence="2 3">
    <name type="scientific">Macleaya cordata</name>
    <name type="common">Five-seeded plume-poppy</name>
    <name type="synonym">Bocconia cordata</name>
    <dbReference type="NCBI Taxonomy" id="56857"/>
    <lineage>
        <taxon>Eukaryota</taxon>
        <taxon>Viridiplantae</taxon>
        <taxon>Streptophyta</taxon>
        <taxon>Embryophyta</taxon>
        <taxon>Tracheophyta</taxon>
        <taxon>Spermatophyta</taxon>
        <taxon>Magnoliopsida</taxon>
        <taxon>Ranunculales</taxon>
        <taxon>Papaveraceae</taxon>
        <taxon>Papaveroideae</taxon>
        <taxon>Macleaya</taxon>
    </lineage>
</organism>
<gene>
    <name evidence="2" type="ORF">BVC80_1817g18</name>
</gene>
<accession>A0A200QW54</accession>
<dbReference type="EMBL" id="MVGT01001026">
    <property type="protein sequence ID" value="OVA14675.1"/>
    <property type="molecule type" value="Genomic_DNA"/>
</dbReference>
<feature type="region of interest" description="Disordered" evidence="1">
    <location>
        <begin position="114"/>
        <end position="143"/>
    </location>
</feature>
<dbReference type="PANTHER" id="PTHR47584">
    <property type="match status" value="1"/>
</dbReference>
<protein>
    <recommendedName>
        <fullName evidence="4">Myb/SANT-like domain</fullName>
    </recommendedName>
</protein>
<dbReference type="AlphaFoldDB" id="A0A200QW54"/>
<proteinExistence type="predicted"/>
<evidence type="ECO:0000256" key="1">
    <source>
        <dbReference type="SAM" id="MobiDB-lite"/>
    </source>
</evidence>
<sequence length="224" mass="25425">MNSYQAPLPPFEDANEVPAAWTPIHESHFIELMRFPRAKAFRERGCPEYEKLATIFGDTVAAGNLGASHEHEFNSTDGEDDTNVEMPESIPCTPHPTTPFDDDHTENVTAIDEQEENINGSSRCRSRTPCGSTRRGRRESKGSELKEELKILAETSRAKLELKTKYTISECLEILDAMGSDQVGRDTYIRAMKLFQEIGWRETFIRMTDERRKDLIGSIERGIL</sequence>
<evidence type="ECO:0000313" key="3">
    <source>
        <dbReference type="Proteomes" id="UP000195402"/>
    </source>
</evidence>
<dbReference type="PANTHER" id="PTHR47584:SF14">
    <property type="entry name" value="L10-INTERACTING MYB DOMAIN-CONTAINING PROTEIN-LIKE"/>
    <property type="match status" value="1"/>
</dbReference>
<dbReference type="InterPro" id="IPR045026">
    <property type="entry name" value="LIMYB"/>
</dbReference>
<dbReference type="InParanoid" id="A0A200QW54"/>
<evidence type="ECO:0000313" key="2">
    <source>
        <dbReference type="EMBL" id="OVA14675.1"/>
    </source>
</evidence>
<dbReference type="OrthoDB" id="686198at2759"/>
<evidence type="ECO:0008006" key="4">
    <source>
        <dbReference type="Google" id="ProtNLM"/>
    </source>
</evidence>
<dbReference type="OMA" id="PDVESTH"/>
<comment type="caution">
    <text evidence="2">The sequence shown here is derived from an EMBL/GenBank/DDBJ whole genome shotgun (WGS) entry which is preliminary data.</text>
</comment>
<reference evidence="2 3" key="1">
    <citation type="journal article" date="2017" name="Mol. Plant">
        <title>The Genome of Medicinal Plant Macleaya cordata Provides New Insights into Benzylisoquinoline Alkaloids Metabolism.</title>
        <authorList>
            <person name="Liu X."/>
            <person name="Liu Y."/>
            <person name="Huang P."/>
            <person name="Ma Y."/>
            <person name="Qing Z."/>
            <person name="Tang Q."/>
            <person name="Cao H."/>
            <person name="Cheng P."/>
            <person name="Zheng Y."/>
            <person name="Yuan Z."/>
            <person name="Zhou Y."/>
            <person name="Liu J."/>
            <person name="Tang Z."/>
            <person name="Zhuo Y."/>
            <person name="Zhang Y."/>
            <person name="Yu L."/>
            <person name="Huang J."/>
            <person name="Yang P."/>
            <person name="Peng Q."/>
            <person name="Zhang J."/>
            <person name="Jiang W."/>
            <person name="Zhang Z."/>
            <person name="Lin K."/>
            <person name="Ro D.K."/>
            <person name="Chen X."/>
            <person name="Xiong X."/>
            <person name="Shang Y."/>
            <person name="Huang S."/>
            <person name="Zeng J."/>
        </authorList>
    </citation>
    <scope>NUCLEOTIDE SEQUENCE [LARGE SCALE GENOMIC DNA]</scope>
    <source>
        <strain evidence="3">cv. BLH2017</strain>
        <tissue evidence="2">Root</tissue>
    </source>
</reference>
<name>A0A200QW54_MACCD</name>